<reference evidence="3" key="2">
    <citation type="submission" date="2021-04" db="EMBL/GenBank/DDBJ databases">
        <authorList>
            <person name="Gilroy R."/>
        </authorList>
    </citation>
    <scope>NUCLEOTIDE SEQUENCE</scope>
    <source>
        <strain evidence="3">CHK179-7159</strain>
    </source>
</reference>
<dbReference type="EMBL" id="DWYY01000185">
    <property type="protein sequence ID" value="HJA94587.1"/>
    <property type="molecule type" value="Genomic_DNA"/>
</dbReference>
<reference evidence="3" key="1">
    <citation type="journal article" date="2021" name="PeerJ">
        <title>Extensive microbial diversity within the chicken gut microbiome revealed by metagenomics and culture.</title>
        <authorList>
            <person name="Gilroy R."/>
            <person name="Ravi A."/>
            <person name="Getino M."/>
            <person name="Pursley I."/>
            <person name="Horton D.L."/>
            <person name="Alikhan N.F."/>
            <person name="Baker D."/>
            <person name="Gharbi K."/>
            <person name="Hall N."/>
            <person name="Watson M."/>
            <person name="Adriaenssens E.M."/>
            <person name="Foster-Nyarko E."/>
            <person name="Jarju S."/>
            <person name="Secka A."/>
            <person name="Antonio M."/>
            <person name="Oren A."/>
            <person name="Chaudhuri R.R."/>
            <person name="La Ragione R."/>
            <person name="Hildebrand F."/>
            <person name="Pallen M.J."/>
        </authorList>
    </citation>
    <scope>NUCLEOTIDE SEQUENCE</scope>
    <source>
        <strain evidence="3">CHK179-7159</strain>
    </source>
</reference>
<dbReference type="InterPro" id="IPR036514">
    <property type="entry name" value="SGNH_hydro_sf"/>
</dbReference>
<evidence type="ECO:0000259" key="2">
    <source>
        <dbReference type="Pfam" id="PF14607"/>
    </source>
</evidence>
<dbReference type="InterPro" id="IPR013830">
    <property type="entry name" value="SGNH_hydro"/>
</dbReference>
<feature type="domain" description="SGNH hydrolase-type esterase N-terminal" evidence="2">
    <location>
        <begin position="12"/>
        <end position="144"/>
    </location>
</feature>
<organism evidence="3 4">
    <name type="scientific">Candidatus Eisenbergiella merdipullorum</name>
    <dbReference type="NCBI Taxonomy" id="2838553"/>
    <lineage>
        <taxon>Bacteria</taxon>
        <taxon>Bacillati</taxon>
        <taxon>Bacillota</taxon>
        <taxon>Clostridia</taxon>
        <taxon>Lachnospirales</taxon>
        <taxon>Lachnospiraceae</taxon>
        <taxon>Eisenbergiella</taxon>
    </lineage>
</organism>
<dbReference type="Pfam" id="PF14606">
    <property type="entry name" value="Lipase_GDSL_3"/>
    <property type="match status" value="1"/>
</dbReference>
<dbReference type="Gene3D" id="2.60.120.260">
    <property type="entry name" value="Galactose-binding domain-like"/>
    <property type="match status" value="1"/>
</dbReference>
<protein>
    <recommendedName>
        <fullName evidence="5">SGNH hydrolase-type esterase domain-containing protein</fullName>
    </recommendedName>
</protein>
<dbReference type="SUPFAM" id="SSF52266">
    <property type="entry name" value="SGNH hydrolase"/>
    <property type="match status" value="1"/>
</dbReference>
<dbReference type="Gene3D" id="3.40.50.1110">
    <property type="entry name" value="SGNH hydrolase"/>
    <property type="match status" value="1"/>
</dbReference>
<dbReference type="InterPro" id="IPR032740">
    <property type="entry name" value="GxDLY"/>
</dbReference>
<dbReference type="Pfam" id="PF14607">
    <property type="entry name" value="GxDLY"/>
    <property type="match status" value="1"/>
</dbReference>
<name>A0A9D2L0F4_9FIRM</name>
<evidence type="ECO:0000313" key="3">
    <source>
        <dbReference type="EMBL" id="HJA94587.1"/>
    </source>
</evidence>
<evidence type="ECO:0000259" key="1">
    <source>
        <dbReference type="Pfam" id="PF14606"/>
    </source>
</evidence>
<gene>
    <name evidence="3" type="ORF">H9717_15995</name>
</gene>
<accession>A0A9D2L0F4</accession>
<proteinExistence type="predicted"/>
<feature type="domain" description="SGNH hydrolase-type esterase" evidence="1">
    <location>
        <begin position="155"/>
        <end position="327"/>
    </location>
</feature>
<evidence type="ECO:0008006" key="5">
    <source>
        <dbReference type="Google" id="ProtNLM"/>
    </source>
</evidence>
<evidence type="ECO:0000313" key="4">
    <source>
        <dbReference type="Proteomes" id="UP000886858"/>
    </source>
</evidence>
<dbReference type="Proteomes" id="UP000886858">
    <property type="component" value="Unassembled WGS sequence"/>
</dbReference>
<sequence>MKTYHYYDSPLKIFGLPFFEKNKKLERLPEEVRQQVRSLDFLGRRCPGARLCFRTNAVEFTVKITFETFTVDVAMSIFSCQSAAVFVGDRPRARFAGLVNPPDYNTFAFEKTISKSPEMEDVTIFLPRDEIVGDIEITVDDGAEVEAPAPYQDRKPVLYYGSSITEGGCSSVVSNAYNAILSNRLNLDYYNFGFSGSAKGEIEIAQCISGIEMSLFVYDYDHNAPTAEHLKKTHKPFFECVRRKNPDLPIIMMSKPAARYSKDDVERRRIIWETYHDALEKGDRNVYFVDGERFYGDHDRELCSIDITHPNDIGFLRMADTLEPIIRELLCLSI</sequence>
<comment type="caution">
    <text evidence="3">The sequence shown here is derived from an EMBL/GenBank/DDBJ whole genome shotgun (WGS) entry which is preliminary data.</text>
</comment>
<dbReference type="AlphaFoldDB" id="A0A9D2L0F4"/>